<proteinExistence type="predicted"/>
<reference evidence="1 2" key="1">
    <citation type="submission" date="2016-10" db="EMBL/GenBank/DDBJ databases">
        <authorList>
            <person name="de Groot N.N."/>
        </authorList>
    </citation>
    <scope>NUCLEOTIDE SEQUENCE [LARGE SCALE GENOMIC DNA]</scope>
    <source>
        <strain evidence="1 2">DSM 19012</strain>
    </source>
</reference>
<dbReference type="AlphaFoldDB" id="A0A1I2AN50"/>
<evidence type="ECO:0000313" key="1">
    <source>
        <dbReference type="EMBL" id="SFE45465.1"/>
    </source>
</evidence>
<name>A0A1I2AN50_9BACT</name>
<dbReference type="EMBL" id="FONA01000011">
    <property type="protein sequence ID" value="SFE45465.1"/>
    <property type="molecule type" value="Genomic_DNA"/>
</dbReference>
<dbReference type="eggNOG" id="COG3011">
    <property type="taxonomic scope" value="Bacteria"/>
</dbReference>
<evidence type="ECO:0000313" key="2">
    <source>
        <dbReference type="Proteomes" id="UP000181976"/>
    </source>
</evidence>
<evidence type="ECO:0008006" key="3">
    <source>
        <dbReference type="Google" id="ProtNLM"/>
    </source>
</evidence>
<dbReference type="Proteomes" id="UP000181976">
    <property type="component" value="Unassembled WGS sequence"/>
</dbReference>
<organism evidence="1 2">
    <name type="scientific">Thermophagus xiamenensis</name>
    <dbReference type="NCBI Taxonomy" id="385682"/>
    <lineage>
        <taxon>Bacteria</taxon>
        <taxon>Pseudomonadati</taxon>
        <taxon>Bacteroidota</taxon>
        <taxon>Bacteroidia</taxon>
        <taxon>Marinilabiliales</taxon>
        <taxon>Marinilabiliaceae</taxon>
        <taxon>Thermophagus</taxon>
    </lineage>
</organism>
<accession>A0A1I2AN50</accession>
<sequence>MIAAQSEEGRQLLKEANISMENFDEVVVKKEEGKFLSGPLAILFLLSNVGRIGRICAWILKLLPDVVIRWGYRVIAKNRYKWFGKRSTCTVITN</sequence>
<gene>
    <name evidence="1" type="ORF">SAMN05444380_111122</name>
</gene>
<dbReference type="InterPro" id="IPR007263">
    <property type="entry name" value="DCC1-like"/>
</dbReference>
<keyword evidence="2" id="KW-1185">Reference proteome</keyword>
<dbReference type="STRING" id="385682.SAMN05444380_111122"/>
<dbReference type="InParanoid" id="A0A1I2AN50"/>
<dbReference type="GO" id="GO:0015035">
    <property type="term" value="F:protein-disulfide reductase activity"/>
    <property type="evidence" value="ECO:0007669"/>
    <property type="project" value="InterPro"/>
</dbReference>
<protein>
    <recommendedName>
        <fullName evidence="3">DUF393 domain-containing protein</fullName>
    </recommendedName>
</protein>
<dbReference type="Pfam" id="PF04134">
    <property type="entry name" value="DCC1-like"/>
    <property type="match status" value="1"/>
</dbReference>